<dbReference type="PROSITE" id="PS50109">
    <property type="entry name" value="HIS_KIN"/>
    <property type="match status" value="1"/>
</dbReference>
<evidence type="ECO:0000256" key="7">
    <source>
        <dbReference type="SAM" id="Phobius"/>
    </source>
</evidence>
<organism evidence="10 11">
    <name type="scientific">Pedobacter hartonius</name>
    <dbReference type="NCBI Taxonomy" id="425514"/>
    <lineage>
        <taxon>Bacteria</taxon>
        <taxon>Pseudomonadati</taxon>
        <taxon>Bacteroidota</taxon>
        <taxon>Sphingobacteriia</taxon>
        <taxon>Sphingobacteriales</taxon>
        <taxon>Sphingobacteriaceae</taxon>
        <taxon>Pedobacter</taxon>
    </lineage>
</organism>
<keyword evidence="11" id="KW-1185">Reference proteome</keyword>
<keyword evidence="5 10" id="KW-0418">Kinase</keyword>
<dbReference type="Gene3D" id="1.10.287.130">
    <property type="match status" value="1"/>
</dbReference>
<dbReference type="Gene3D" id="3.30.450.20">
    <property type="entry name" value="PAS domain"/>
    <property type="match status" value="1"/>
</dbReference>
<dbReference type="InterPro" id="IPR033425">
    <property type="entry name" value="MASE3"/>
</dbReference>
<dbReference type="InterPro" id="IPR005467">
    <property type="entry name" value="His_kinase_dom"/>
</dbReference>
<dbReference type="GO" id="GO:0000155">
    <property type="term" value="F:phosphorelay sensor kinase activity"/>
    <property type="evidence" value="ECO:0007669"/>
    <property type="project" value="InterPro"/>
</dbReference>
<dbReference type="InterPro" id="IPR003661">
    <property type="entry name" value="HisK_dim/P_dom"/>
</dbReference>
<dbReference type="STRING" id="425514.SAMN05443550_103163"/>
<dbReference type="CDD" id="cd00130">
    <property type="entry name" value="PAS"/>
    <property type="match status" value="1"/>
</dbReference>
<evidence type="ECO:0000313" key="10">
    <source>
        <dbReference type="EMBL" id="SEA41701.1"/>
    </source>
</evidence>
<dbReference type="InterPro" id="IPR036890">
    <property type="entry name" value="HATPase_C_sf"/>
</dbReference>
<evidence type="ECO:0000313" key="11">
    <source>
        <dbReference type="Proteomes" id="UP000198850"/>
    </source>
</evidence>
<dbReference type="InterPro" id="IPR035965">
    <property type="entry name" value="PAS-like_dom_sf"/>
</dbReference>
<keyword evidence="7" id="KW-1133">Transmembrane helix</keyword>
<dbReference type="CDD" id="cd00082">
    <property type="entry name" value="HisKA"/>
    <property type="match status" value="1"/>
</dbReference>
<feature type="transmembrane region" description="Helical" evidence="7">
    <location>
        <begin position="78"/>
        <end position="96"/>
    </location>
</feature>
<dbReference type="EMBL" id="FNRA01000003">
    <property type="protein sequence ID" value="SEA41701.1"/>
    <property type="molecule type" value="Genomic_DNA"/>
</dbReference>
<evidence type="ECO:0000259" key="9">
    <source>
        <dbReference type="PROSITE" id="PS50112"/>
    </source>
</evidence>
<dbReference type="PRINTS" id="PR00344">
    <property type="entry name" value="BCTRLSENSOR"/>
</dbReference>
<protein>
    <recommendedName>
        <fullName evidence="2">histidine kinase</fullName>
        <ecNumber evidence="2">2.7.13.3</ecNumber>
    </recommendedName>
</protein>
<feature type="transmembrane region" description="Helical" evidence="7">
    <location>
        <begin position="182"/>
        <end position="201"/>
    </location>
</feature>
<proteinExistence type="predicted"/>
<dbReference type="EC" id="2.7.13.3" evidence="2"/>
<feature type="domain" description="PAS" evidence="9">
    <location>
        <begin position="276"/>
        <end position="330"/>
    </location>
</feature>
<evidence type="ECO:0000256" key="5">
    <source>
        <dbReference type="ARBA" id="ARBA00022777"/>
    </source>
</evidence>
<dbReference type="InterPro" id="IPR003594">
    <property type="entry name" value="HATPase_dom"/>
</dbReference>
<dbReference type="AlphaFoldDB" id="A0A1H4B0M1"/>
<evidence type="ECO:0000259" key="8">
    <source>
        <dbReference type="PROSITE" id="PS50109"/>
    </source>
</evidence>
<dbReference type="InterPro" id="IPR013656">
    <property type="entry name" value="PAS_4"/>
</dbReference>
<evidence type="ECO:0000256" key="3">
    <source>
        <dbReference type="ARBA" id="ARBA00022553"/>
    </source>
</evidence>
<feature type="transmembrane region" description="Helical" evidence="7">
    <location>
        <begin position="147"/>
        <end position="167"/>
    </location>
</feature>
<dbReference type="InterPro" id="IPR050736">
    <property type="entry name" value="Sensor_HK_Regulatory"/>
</dbReference>
<dbReference type="SUPFAM" id="SSF47384">
    <property type="entry name" value="Homodimeric domain of signal transducing histidine kinase"/>
    <property type="match status" value="1"/>
</dbReference>
<reference evidence="10 11" key="1">
    <citation type="submission" date="2016-10" db="EMBL/GenBank/DDBJ databases">
        <authorList>
            <person name="de Groot N.N."/>
        </authorList>
    </citation>
    <scope>NUCLEOTIDE SEQUENCE [LARGE SCALE GENOMIC DNA]</scope>
    <source>
        <strain evidence="10 11">DSM 19033</strain>
    </source>
</reference>
<dbReference type="SUPFAM" id="SSF55874">
    <property type="entry name" value="ATPase domain of HSP90 chaperone/DNA topoisomerase II/histidine kinase"/>
    <property type="match status" value="1"/>
</dbReference>
<dbReference type="SMART" id="SM00091">
    <property type="entry name" value="PAS"/>
    <property type="match status" value="1"/>
</dbReference>
<name>A0A1H4B0M1_9SPHI</name>
<sequence length="629" mass="71878">MISWIKNYKFKLKPDLTGFIRSNYRNAFTVAVLLIIFQVSVTQNYLLFHTIVELLSIVVAFAVFMITWNSRKMLDNNYLCFVGIAYIFIGALDLMHTITFKGMQIIPGSVYHGNQFWIATRGLEALTLITGFLFLNIRKVINVDLIVLVYSIITVLIILSILYWGIFPLCYTDEVGQTPFKIYAEYVIIAIQCFAGFLLYRSRNNFDKPIFRLLSMSILFGILGEFCFTLYISNYSLTNEIGHYGKLISFFLIYKANVEKGFTKPTGLIFRNLRDNEEKYRTLAENLPEIIFRFDKDFKCLYANSAVEKFLPHHHDFYTGKALTELGFPEHFEQQLSRVLMRAEQAKVIQEINFDLPNENADCSFSMQAIPEYGSYDNESTFLVICYDITELKLNEKRLQDLNAAKDKLFSIIAHDLKNPFTSLIAFSELIHRNVNKLSREKIESLAMRMNDSSKQAFALLENLLNWSRVQTGALVPNPQIVDVQRLLNENQEQTASLALAKGIEILVENSGSGRIFADRQMIDTVLRNLIANAIKFSYANSTIWLKGEDKQGHILFSVTDSGLGITKENLEQLLKIESKLTTRGTQEEKGTGLGLILCKEFVELSGGRIWAESEFGLGTTFYFSIPSI</sequence>
<keyword evidence="3" id="KW-0597">Phosphoprotein</keyword>
<feature type="domain" description="Histidine kinase" evidence="8">
    <location>
        <begin position="412"/>
        <end position="629"/>
    </location>
</feature>
<keyword evidence="7" id="KW-0472">Membrane</keyword>
<keyword evidence="4" id="KW-0808">Transferase</keyword>
<gene>
    <name evidence="10" type="ORF">SAMN05443550_103163</name>
</gene>
<dbReference type="Pfam" id="PF02518">
    <property type="entry name" value="HATPase_c"/>
    <property type="match status" value="1"/>
</dbReference>
<feature type="transmembrane region" description="Helical" evidence="7">
    <location>
        <begin position="47"/>
        <end position="66"/>
    </location>
</feature>
<evidence type="ECO:0000256" key="4">
    <source>
        <dbReference type="ARBA" id="ARBA00022679"/>
    </source>
</evidence>
<dbReference type="Pfam" id="PF08448">
    <property type="entry name" value="PAS_4"/>
    <property type="match status" value="1"/>
</dbReference>
<dbReference type="InterPro" id="IPR004358">
    <property type="entry name" value="Sig_transdc_His_kin-like_C"/>
</dbReference>
<dbReference type="PANTHER" id="PTHR43711">
    <property type="entry name" value="TWO-COMPONENT HISTIDINE KINASE"/>
    <property type="match status" value="1"/>
</dbReference>
<keyword evidence="7" id="KW-0812">Transmembrane</keyword>
<feature type="transmembrane region" description="Helical" evidence="7">
    <location>
        <begin position="213"/>
        <end position="232"/>
    </location>
</feature>
<evidence type="ECO:0000256" key="6">
    <source>
        <dbReference type="ARBA" id="ARBA00023012"/>
    </source>
</evidence>
<dbReference type="Pfam" id="PF00512">
    <property type="entry name" value="HisKA"/>
    <property type="match status" value="1"/>
</dbReference>
<dbReference type="Gene3D" id="3.30.565.10">
    <property type="entry name" value="Histidine kinase-like ATPase, C-terminal domain"/>
    <property type="match status" value="1"/>
</dbReference>
<comment type="catalytic activity">
    <reaction evidence="1">
        <text>ATP + protein L-histidine = ADP + protein N-phospho-L-histidine.</text>
        <dbReference type="EC" id="2.7.13.3"/>
    </reaction>
</comment>
<dbReference type="InterPro" id="IPR000014">
    <property type="entry name" value="PAS"/>
</dbReference>
<dbReference type="SMART" id="SM00387">
    <property type="entry name" value="HATPase_c"/>
    <property type="match status" value="1"/>
</dbReference>
<evidence type="ECO:0000256" key="1">
    <source>
        <dbReference type="ARBA" id="ARBA00000085"/>
    </source>
</evidence>
<dbReference type="NCBIfam" id="TIGR00229">
    <property type="entry name" value="sensory_box"/>
    <property type="match status" value="1"/>
</dbReference>
<feature type="transmembrane region" description="Helical" evidence="7">
    <location>
        <begin position="116"/>
        <end position="135"/>
    </location>
</feature>
<dbReference type="Pfam" id="PF17159">
    <property type="entry name" value="MASE3"/>
    <property type="match status" value="1"/>
</dbReference>
<feature type="transmembrane region" description="Helical" evidence="7">
    <location>
        <begin position="23"/>
        <end position="41"/>
    </location>
</feature>
<dbReference type="InterPro" id="IPR036097">
    <property type="entry name" value="HisK_dim/P_sf"/>
</dbReference>
<dbReference type="SUPFAM" id="SSF55785">
    <property type="entry name" value="PYP-like sensor domain (PAS domain)"/>
    <property type="match status" value="1"/>
</dbReference>
<dbReference type="PANTHER" id="PTHR43711:SF31">
    <property type="entry name" value="HISTIDINE KINASE"/>
    <property type="match status" value="1"/>
</dbReference>
<accession>A0A1H4B0M1</accession>
<keyword evidence="6" id="KW-0902">Two-component regulatory system</keyword>
<dbReference type="SMART" id="SM00388">
    <property type="entry name" value="HisKA"/>
    <property type="match status" value="1"/>
</dbReference>
<dbReference type="PROSITE" id="PS50112">
    <property type="entry name" value="PAS"/>
    <property type="match status" value="1"/>
</dbReference>
<dbReference type="Proteomes" id="UP000198850">
    <property type="component" value="Unassembled WGS sequence"/>
</dbReference>
<evidence type="ECO:0000256" key="2">
    <source>
        <dbReference type="ARBA" id="ARBA00012438"/>
    </source>
</evidence>